<dbReference type="InterPro" id="IPR005119">
    <property type="entry name" value="LysR_subst-bd"/>
</dbReference>
<dbReference type="Gene3D" id="3.40.190.10">
    <property type="entry name" value="Periplasmic binding protein-like II"/>
    <property type="match status" value="2"/>
</dbReference>
<dbReference type="InterPro" id="IPR036388">
    <property type="entry name" value="WH-like_DNA-bd_sf"/>
</dbReference>
<dbReference type="InterPro" id="IPR036390">
    <property type="entry name" value="WH_DNA-bd_sf"/>
</dbReference>
<evidence type="ECO:0000313" key="7">
    <source>
        <dbReference type="Proteomes" id="UP000030520"/>
    </source>
</evidence>
<evidence type="ECO:0000256" key="4">
    <source>
        <dbReference type="ARBA" id="ARBA00023163"/>
    </source>
</evidence>
<dbReference type="CDD" id="cd05466">
    <property type="entry name" value="PBP2_LTTR_substrate"/>
    <property type="match status" value="1"/>
</dbReference>
<dbReference type="PROSITE" id="PS50931">
    <property type="entry name" value="HTH_LYSR"/>
    <property type="match status" value="1"/>
</dbReference>
<proteinExistence type="inferred from homology"/>
<keyword evidence="3" id="KW-0238">DNA-binding</keyword>
<dbReference type="Proteomes" id="UP000030520">
    <property type="component" value="Unassembled WGS sequence"/>
</dbReference>
<sequence>MKIELLKTFIDVSHTLHIRMSAQNLHLTQAAVSSRIKQLEDELGVLLFDRSNKRLKLTAEGDKLVKHANDMMAMWHKLKQEVGVTDSDGSQLFLGAMMSIWDMVLHDWLQKLHRNIDDVHLYTHTYSSVELRKRVLNRILDIGFLFEPPYTDEIISKKLCTVPLVLVSTDPIKQVTDIDNFVMVDYGDTINSAFLHHFGKDLSPVHHMSQPNTAMSFILEAGGTAYLPRQMCFTQLRKQQLYLVPNTPTFQRDIHAIYLANSHKRELIEDSLMLFPYSIR</sequence>
<evidence type="ECO:0000259" key="5">
    <source>
        <dbReference type="PROSITE" id="PS50931"/>
    </source>
</evidence>
<keyword evidence="7" id="KW-1185">Reference proteome</keyword>
<dbReference type="SUPFAM" id="SSF53850">
    <property type="entry name" value="Periplasmic binding protein-like II"/>
    <property type="match status" value="1"/>
</dbReference>
<protein>
    <submittedName>
        <fullName evidence="6">LysR family transcriptional regulator</fullName>
    </submittedName>
</protein>
<dbReference type="PANTHER" id="PTHR30126">
    <property type="entry name" value="HTH-TYPE TRANSCRIPTIONAL REGULATOR"/>
    <property type="match status" value="1"/>
</dbReference>
<dbReference type="EMBL" id="JRWM01000003">
    <property type="protein sequence ID" value="KHA62125.1"/>
    <property type="molecule type" value="Genomic_DNA"/>
</dbReference>
<feature type="domain" description="HTH lysR-type" evidence="5">
    <location>
        <begin position="1"/>
        <end position="58"/>
    </location>
</feature>
<organism evidence="6 7">
    <name type="scientific">Vibrio variabilis</name>
    <dbReference type="NCBI Taxonomy" id="990271"/>
    <lineage>
        <taxon>Bacteria</taxon>
        <taxon>Pseudomonadati</taxon>
        <taxon>Pseudomonadota</taxon>
        <taxon>Gammaproteobacteria</taxon>
        <taxon>Vibrionales</taxon>
        <taxon>Vibrionaceae</taxon>
        <taxon>Vibrio</taxon>
    </lineage>
</organism>
<evidence type="ECO:0000256" key="2">
    <source>
        <dbReference type="ARBA" id="ARBA00023015"/>
    </source>
</evidence>
<comment type="caution">
    <text evidence="6">The sequence shown here is derived from an EMBL/GenBank/DDBJ whole genome shotgun (WGS) entry which is preliminary data.</text>
</comment>
<gene>
    <name evidence="6" type="ORF">NL53_02260</name>
</gene>
<dbReference type="Pfam" id="PF00126">
    <property type="entry name" value="HTH_1"/>
    <property type="match status" value="1"/>
</dbReference>
<keyword evidence="2" id="KW-0805">Transcription regulation</keyword>
<dbReference type="PANTHER" id="PTHR30126:SF21">
    <property type="entry name" value="TRANSCRIPTIONAL REGULATOR-RELATED"/>
    <property type="match status" value="1"/>
</dbReference>
<accession>A0ABR4YGU8</accession>
<dbReference type="Gene3D" id="1.10.10.10">
    <property type="entry name" value="Winged helix-like DNA-binding domain superfamily/Winged helix DNA-binding domain"/>
    <property type="match status" value="1"/>
</dbReference>
<keyword evidence="4" id="KW-0804">Transcription</keyword>
<evidence type="ECO:0000256" key="3">
    <source>
        <dbReference type="ARBA" id="ARBA00023125"/>
    </source>
</evidence>
<dbReference type="PRINTS" id="PR00039">
    <property type="entry name" value="HTHLYSR"/>
</dbReference>
<evidence type="ECO:0000256" key="1">
    <source>
        <dbReference type="ARBA" id="ARBA00009437"/>
    </source>
</evidence>
<evidence type="ECO:0000313" key="6">
    <source>
        <dbReference type="EMBL" id="KHA62125.1"/>
    </source>
</evidence>
<dbReference type="Pfam" id="PF03466">
    <property type="entry name" value="LysR_substrate"/>
    <property type="match status" value="1"/>
</dbReference>
<reference evidence="6 7" key="1">
    <citation type="submission" date="2014-10" db="EMBL/GenBank/DDBJ databases">
        <title>Genome sequencing of Vibrio variabilis T01.</title>
        <authorList>
            <person name="Chan K.-G."/>
            <person name="Mohamad N.I."/>
        </authorList>
    </citation>
    <scope>NUCLEOTIDE SEQUENCE [LARGE SCALE GENOMIC DNA]</scope>
    <source>
        <strain evidence="6 7">T01</strain>
    </source>
</reference>
<name>A0ABR4YGU8_9VIBR</name>
<dbReference type="SUPFAM" id="SSF46785">
    <property type="entry name" value="Winged helix' DNA-binding domain"/>
    <property type="match status" value="1"/>
</dbReference>
<comment type="similarity">
    <text evidence="1">Belongs to the LysR transcriptional regulatory family.</text>
</comment>
<dbReference type="InterPro" id="IPR000847">
    <property type="entry name" value="LysR_HTH_N"/>
</dbReference>
<dbReference type="RefSeq" id="WP_038212304.1">
    <property type="nucleotide sequence ID" value="NZ_JRWM01000003.1"/>
</dbReference>